<protein>
    <submittedName>
        <fullName evidence="1">Uncharacterized protein</fullName>
    </submittedName>
</protein>
<organism evidence="1 2">
    <name type="scientific">Rhizobium herbae</name>
    <dbReference type="NCBI Taxonomy" id="508661"/>
    <lineage>
        <taxon>Bacteria</taxon>
        <taxon>Pseudomonadati</taxon>
        <taxon>Pseudomonadota</taxon>
        <taxon>Alphaproteobacteria</taxon>
        <taxon>Hyphomicrobiales</taxon>
        <taxon>Rhizobiaceae</taxon>
        <taxon>Rhizobium/Agrobacterium group</taxon>
        <taxon>Rhizobium</taxon>
    </lineage>
</organism>
<reference evidence="1 2" key="1">
    <citation type="submission" date="2021-03" db="EMBL/GenBank/DDBJ databases">
        <title>Genomic Encyclopedia of Type Strains, Phase IV (KMG-IV): sequencing the most valuable type-strain genomes for metagenomic binning, comparative biology and taxonomic classification.</title>
        <authorList>
            <person name="Goeker M."/>
        </authorList>
    </citation>
    <scope>NUCLEOTIDE SEQUENCE [LARGE SCALE GENOMIC DNA]</scope>
    <source>
        <strain evidence="1 2">DSM 26427</strain>
    </source>
</reference>
<dbReference type="RefSeq" id="WP_234937221.1">
    <property type="nucleotide sequence ID" value="NZ_JAGGJV010000002.1"/>
</dbReference>
<evidence type="ECO:0000313" key="2">
    <source>
        <dbReference type="Proteomes" id="UP000823786"/>
    </source>
</evidence>
<comment type="caution">
    <text evidence="1">The sequence shown here is derived from an EMBL/GenBank/DDBJ whole genome shotgun (WGS) entry which is preliminary data.</text>
</comment>
<dbReference type="EMBL" id="JAGGJV010000002">
    <property type="protein sequence ID" value="MBP1858264.1"/>
    <property type="molecule type" value="Genomic_DNA"/>
</dbReference>
<proteinExistence type="predicted"/>
<keyword evidence="2" id="KW-1185">Reference proteome</keyword>
<dbReference type="Proteomes" id="UP000823786">
    <property type="component" value="Unassembled WGS sequence"/>
</dbReference>
<name>A0ABS4EJZ8_9HYPH</name>
<accession>A0ABS4EJZ8</accession>
<gene>
    <name evidence="1" type="ORF">J2Z75_001760</name>
</gene>
<evidence type="ECO:0000313" key="1">
    <source>
        <dbReference type="EMBL" id="MBP1858264.1"/>
    </source>
</evidence>
<sequence length="91" mass="9888">MIAPVGSTAATIIVSTLAPPEDLVACIEVDPQAAIAFRLKPIGDLRKDRRGWPLQEKEDAPLRHILQSHRHRPLGNSAGTIADHPFAGWHA</sequence>